<dbReference type="FunFam" id="3.40.630.40:FF:000005">
    <property type="entry name" value="N-acetylmuramoyl-L-alanine amidase (AmiA)"/>
    <property type="match status" value="1"/>
</dbReference>
<dbReference type="CDD" id="cd02696">
    <property type="entry name" value="MurNAc-LAA"/>
    <property type="match status" value="1"/>
</dbReference>
<dbReference type="AlphaFoldDB" id="A0A7H1DUA6"/>
<feature type="domain" description="MurNAc-LAA" evidence="4">
    <location>
        <begin position="95"/>
        <end position="253"/>
    </location>
</feature>
<dbReference type="InterPro" id="IPR002508">
    <property type="entry name" value="MurNAc-LAA_cat"/>
</dbReference>
<dbReference type="Proteomes" id="UP000516438">
    <property type="component" value="Chromosome"/>
</dbReference>
<evidence type="ECO:0000256" key="2">
    <source>
        <dbReference type="ARBA" id="ARBA00011901"/>
    </source>
</evidence>
<dbReference type="GO" id="GO:0030288">
    <property type="term" value="C:outer membrane-bounded periplasmic space"/>
    <property type="evidence" value="ECO:0007669"/>
    <property type="project" value="TreeGrafter"/>
</dbReference>
<accession>A0A7H1DUA6</accession>
<dbReference type="GO" id="GO:0008745">
    <property type="term" value="F:N-acetylmuramoyl-L-alanine amidase activity"/>
    <property type="evidence" value="ECO:0007669"/>
    <property type="project" value="UniProtKB-EC"/>
</dbReference>
<comment type="catalytic activity">
    <reaction evidence="1">
        <text>Hydrolyzes the link between N-acetylmuramoyl residues and L-amino acid residues in certain cell-wall glycopeptides.</text>
        <dbReference type="EC" id="3.5.1.28"/>
    </reaction>
</comment>
<dbReference type="PANTHER" id="PTHR30404">
    <property type="entry name" value="N-ACETYLMURAMOYL-L-ALANINE AMIDASE"/>
    <property type="match status" value="1"/>
</dbReference>
<sequence>MITHSFSFKKYFLFVFFLLFSISGAQKKFTIVLDAGHGGSDHGANRYYSELGTLREKDITLSVVLKIGRMLEKDKDFKVIYTRKIDEYPSLTDRTTLANRSKADLFISVHVNANVKTSPYGTETFVQGPDQNKTNLEVAKAENDVIYLDEKDRQMFASYDPKSPESLIALKIQQSKYLESSLLFGSFVEGNFANKDKRFSRGVKQQNLHVLRLNAMPSVLIETGFISNYEDAMYLGSDRGQNEIAESIYDAILSYKKAIGRNDTIAKSEVEKPVEEPLKNDFRILLMSSPSKYNDNDPALKGLNYILTIKENGLYKYYYGTTNFASVRDNNIKTAKEAGFRNATSISFVPNQKLGIGYYTIEIAVTEQKLNANSYMLNTLKDVVRTKENGKFYYTYGRFSSLEEAVKAQKTLEDKGIKNTVIQKNLK</sequence>
<reference evidence="5 6" key="1">
    <citation type="submission" date="2020-07" db="EMBL/GenBank/DDBJ databases">
        <title>Complete genome and description of Chryseobacterium manosquense strain Marseille-Q2069 sp. nov.</title>
        <authorList>
            <person name="Boxberger M."/>
        </authorList>
    </citation>
    <scope>NUCLEOTIDE SEQUENCE [LARGE SCALE GENOMIC DNA]</scope>
    <source>
        <strain evidence="5 6">Marseille-Q2069</strain>
    </source>
</reference>
<organism evidence="5 6">
    <name type="scientific">Chryseobacterium manosquense</name>
    <dbReference type="NCBI Taxonomy" id="2754694"/>
    <lineage>
        <taxon>Bacteria</taxon>
        <taxon>Pseudomonadati</taxon>
        <taxon>Bacteroidota</taxon>
        <taxon>Flavobacteriia</taxon>
        <taxon>Flavobacteriales</taxon>
        <taxon>Weeksellaceae</taxon>
        <taxon>Chryseobacterium group</taxon>
        <taxon>Chryseobacterium</taxon>
    </lineage>
</organism>
<evidence type="ECO:0000313" key="5">
    <source>
        <dbReference type="EMBL" id="QNS40564.1"/>
    </source>
</evidence>
<dbReference type="KEGG" id="cmaq:H0S70_09220"/>
<proteinExistence type="predicted"/>
<dbReference type="Pfam" id="PF01520">
    <property type="entry name" value="Amidase_3"/>
    <property type="match status" value="1"/>
</dbReference>
<keyword evidence="6" id="KW-1185">Reference proteome</keyword>
<dbReference type="EMBL" id="CP060203">
    <property type="protein sequence ID" value="QNS40564.1"/>
    <property type="molecule type" value="Genomic_DNA"/>
</dbReference>
<evidence type="ECO:0000256" key="3">
    <source>
        <dbReference type="ARBA" id="ARBA00022801"/>
    </source>
</evidence>
<dbReference type="Gene3D" id="3.40.630.40">
    <property type="entry name" value="Zn-dependent exopeptidases"/>
    <property type="match status" value="1"/>
</dbReference>
<name>A0A7H1DUA6_9FLAO</name>
<dbReference type="InterPro" id="IPR050695">
    <property type="entry name" value="N-acetylmuramoyl_amidase_3"/>
</dbReference>
<dbReference type="PANTHER" id="PTHR30404:SF0">
    <property type="entry name" value="N-ACETYLMURAMOYL-L-ALANINE AMIDASE AMIC"/>
    <property type="match status" value="1"/>
</dbReference>
<dbReference type="SUPFAM" id="SSF53187">
    <property type="entry name" value="Zn-dependent exopeptidases"/>
    <property type="match status" value="1"/>
</dbReference>
<keyword evidence="3" id="KW-0378">Hydrolase</keyword>
<dbReference type="GO" id="GO:0009253">
    <property type="term" value="P:peptidoglycan catabolic process"/>
    <property type="evidence" value="ECO:0007669"/>
    <property type="project" value="InterPro"/>
</dbReference>
<dbReference type="RefSeq" id="WP_188320589.1">
    <property type="nucleotide sequence ID" value="NZ_CP060203.1"/>
</dbReference>
<evidence type="ECO:0000256" key="1">
    <source>
        <dbReference type="ARBA" id="ARBA00001561"/>
    </source>
</evidence>
<evidence type="ECO:0000313" key="6">
    <source>
        <dbReference type="Proteomes" id="UP000516438"/>
    </source>
</evidence>
<protein>
    <recommendedName>
        <fullName evidence="2">N-acetylmuramoyl-L-alanine amidase</fullName>
        <ecNumber evidence="2">3.5.1.28</ecNumber>
    </recommendedName>
</protein>
<dbReference type="SMART" id="SM00646">
    <property type="entry name" value="Ami_3"/>
    <property type="match status" value="1"/>
</dbReference>
<evidence type="ECO:0000259" key="4">
    <source>
        <dbReference type="SMART" id="SM00646"/>
    </source>
</evidence>
<gene>
    <name evidence="5" type="ORF">H0S70_09220</name>
</gene>
<dbReference type="EC" id="3.5.1.28" evidence="2"/>